<evidence type="ECO:0000313" key="2">
    <source>
        <dbReference type="Proteomes" id="UP000588586"/>
    </source>
</evidence>
<keyword evidence="2" id="KW-1185">Reference proteome</keyword>
<organism evidence="1 2">
    <name type="scientific">Knoellia koreensis</name>
    <dbReference type="NCBI Taxonomy" id="2730921"/>
    <lineage>
        <taxon>Bacteria</taxon>
        <taxon>Bacillati</taxon>
        <taxon>Actinomycetota</taxon>
        <taxon>Actinomycetes</taxon>
        <taxon>Micrococcales</taxon>
        <taxon>Intrasporangiaceae</taxon>
        <taxon>Knoellia</taxon>
    </lineage>
</organism>
<protein>
    <recommendedName>
        <fullName evidence="3">Cold-shock protein</fullName>
    </recommendedName>
</protein>
<comment type="caution">
    <text evidence="1">The sequence shown here is derived from an EMBL/GenBank/DDBJ whole genome shotgun (WGS) entry which is preliminary data.</text>
</comment>
<accession>A0A849HM23</accession>
<dbReference type="RefSeq" id="WP_171242649.1">
    <property type="nucleotide sequence ID" value="NZ_JABEPQ010000001.1"/>
</dbReference>
<dbReference type="EMBL" id="JABEPQ010000001">
    <property type="protein sequence ID" value="NNM45657.1"/>
    <property type="molecule type" value="Genomic_DNA"/>
</dbReference>
<proteinExistence type="predicted"/>
<evidence type="ECO:0000313" key="1">
    <source>
        <dbReference type="EMBL" id="NNM45657.1"/>
    </source>
</evidence>
<reference evidence="1 2" key="1">
    <citation type="submission" date="2020-04" db="EMBL/GenBank/DDBJ databases">
        <title>Knoellia sp. isolate from air conditioner.</title>
        <authorList>
            <person name="Chea S."/>
            <person name="Kim D.-U."/>
        </authorList>
    </citation>
    <scope>NUCLEOTIDE SEQUENCE [LARGE SCALE GENOMIC DNA]</scope>
    <source>
        <strain evidence="1 2">DB2414S</strain>
    </source>
</reference>
<name>A0A849HM23_9MICO</name>
<gene>
    <name evidence="1" type="ORF">HJG52_06510</name>
</gene>
<evidence type="ECO:0008006" key="3">
    <source>
        <dbReference type="Google" id="ProtNLM"/>
    </source>
</evidence>
<dbReference type="Proteomes" id="UP000588586">
    <property type="component" value="Unassembled WGS sequence"/>
</dbReference>
<sequence>MQASVHTFDDETGAGSVLLDDGREVPFSAEVFAASALRHVRPGQRISIDLADPGPETGDDARGTITKLWIVGIGDDQTIG</sequence>
<dbReference type="AlphaFoldDB" id="A0A849HM23"/>